<dbReference type="RefSeq" id="WP_221058476.1">
    <property type="nucleotide sequence ID" value="NZ_AP019781.1"/>
</dbReference>
<evidence type="ECO:0000313" key="1">
    <source>
        <dbReference type="EMBL" id="BBL68068.1"/>
    </source>
</evidence>
<keyword evidence="2" id="KW-1185">Reference proteome</keyword>
<dbReference type="GeneID" id="66130773"/>
<protein>
    <submittedName>
        <fullName evidence="1">Uncharacterized protein</fullName>
    </submittedName>
</protein>
<reference evidence="1 2" key="1">
    <citation type="submission" date="2019-06" db="EMBL/GenBank/DDBJ databases">
        <title>Complete genome sequence of Methanoculleus chikugoensis strain MG62.</title>
        <authorList>
            <person name="Asakawa S."/>
            <person name="Dianou D."/>
        </authorList>
    </citation>
    <scope>NUCLEOTIDE SEQUENCE [LARGE SCALE GENOMIC DNA]</scope>
    <source>
        <strain evidence="1 2">MG62</strain>
    </source>
</reference>
<evidence type="ECO:0000313" key="2">
    <source>
        <dbReference type="Proteomes" id="UP000824969"/>
    </source>
</evidence>
<dbReference type="EMBL" id="AP019781">
    <property type="protein sequence ID" value="BBL68068.1"/>
    <property type="molecule type" value="Genomic_DNA"/>
</dbReference>
<sequence>MAKNPIEVLIDKKSRNVMDTTYKIILGTLESLLLAGIAEGTVDWLENNKRLVEILSFGSKSMEYHREVSTLLSEIQSRFLQEYRIVEIRSEKLVLNRRGVVFYKSGSTPLSSLEQINWLSSNMALIRELVYIDFNVFDRRFGELWKRLLYNLLSTVEGNTYLDSDRVKEKWVWGSLSWIKEDPIETIAEKGYKNDLLNAYSELEGSLSGFISWGLFAMGKWMSLLNIPNSETIEKKFIDLSKCVWYGANDPIALQIMSNDISKRLLRDDVIRIEKAIKSRMVKNFVREPNLLNDEAVIDSLYNLDRFKYENSEIVSILKKIYGI</sequence>
<gene>
    <name evidence="1" type="ORF">MchiMG62_12490</name>
</gene>
<proteinExistence type="predicted"/>
<dbReference type="Proteomes" id="UP000824969">
    <property type="component" value="Chromosome"/>
</dbReference>
<accession>A0ABN5XJC2</accession>
<organism evidence="1 2">
    <name type="scientific">Methanoculleus chikugoensis</name>
    <dbReference type="NCBI Taxonomy" id="118126"/>
    <lineage>
        <taxon>Archaea</taxon>
        <taxon>Methanobacteriati</taxon>
        <taxon>Methanobacteriota</taxon>
        <taxon>Stenosarchaea group</taxon>
        <taxon>Methanomicrobia</taxon>
        <taxon>Methanomicrobiales</taxon>
        <taxon>Methanomicrobiaceae</taxon>
        <taxon>Methanoculleus</taxon>
    </lineage>
</organism>
<name>A0ABN5XJC2_9EURY</name>